<name>A0A645FWC6_9ZZZZ</name>
<accession>A0A645FWC6</accession>
<organism evidence="1">
    <name type="scientific">bioreactor metagenome</name>
    <dbReference type="NCBI Taxonomy" id="1076179"/>
    <lineage>
        <taxon>unclassified sequences</taxon>
        <taxon>metagenomes</taxon>
        <taxon>ecological metagenomes</taxon>
    </lineage>
</organism>
<sequence>MAVAEALTETDGATEVLIVIATGLELAVAGLAHASDEVIKHITTSPLFREELE</sequence>
<reference evidence="1" key="1">
    <citation type="submission" date="2019-08" db="EMBL/GenBank/DDBJ databases">
        <authorList>
            <person name="Kucharzyk K."/>
            <person name="Murdoch R.W."/>
            <person name="Higgins S."/>
            <person name="Loffler F."/>
        </authorList>
    </citation>
    <scope>NUCLEOTIDE SEQUENCE</scope>
</reference>
<evidence type="ECO:0000313" key="1">
    <source>
        <dbReference type="EMBL" id="MPN17980.1"/>
    </source>
</evidence>
<protein>
    <submittedName>
        <fullName evidence="1">Uncharacterized protein</fullName>
    </submittedName>
</protein>
<proteinExistence type="predicted"/>
<dbReference type="EMBL" id="VSSQ01065235">
    <property type="protein sequence ID" value="MPN17980.1"/>
    <property type="molecule type" value="Genomic_DNA"/>
</dbReference>
<gene>
    <name evidence="1" type="ORF">SDC9_165338</name>
</gene>
<comment type="caution">
    <text evidence="1">The sequence shown here is derived from an EMBL/GenBank/DDBJ whole genome shotgun (WGS) entry which is preliminary data.</text>
</comment>
<dbReference type="AlphaFoldDB" id="A0A645FWC6"/>